<gene>
    <name evidence="1" type="ORF">MM415B02115_0003</name>
</gene>
<dbReference type="AlphaFoldDB" id="A0A6M3KX77"/>
<reference evidence="1" key="1">
    <citation type="submission" date="2020-03" db="EMBL/GenBank/DDBJ databases">
        <title>The deep terrestrial virosphere.</title>
        <authorList>
            <person name="Holmfeldt K."/>
            <person name="Nilsson E."/>
            <person name="Simone D."/>
            <person name="Lopez-Fernandez M."/>
            <person name="Wu X."/>
            <person name="de Brujin I."/>
            <person name="Lundin D."/>
            <person name="Andersson A."/>
            <person name="Bertilsson S."/>
            <person name="Dopson M."/>
        </authorList>
    </citation>
    <scope>NUCLEOTIDE SEQUENCE</scope>
    <source>
        <strain evidence="1">MM415B02115</strain>
    </source>
</reference>
<accession>A0A6M3KX77</accession>
<dbReference type="EMBL" id="MT142622">
    <property type="protein sequence ID" value="QJA86201.1"/>
    <property type="molecule type" value="Genomic_DNA"/>
</dbReference>
<proteinExistence type="predicted"/>
<name>A0A6M3KX77_9ZZZZ</name>
<organism evidence="1">
    <name type="scientific">viral metagenome</name>
    <dbReference type="NCBI Taxonomy" id="1070528"/>
    <lineage>
        <taxon>unclassified sequences</taxon>
        <taxon>metagenomes</taxon>
        <taxon>organismal metagenomes</taxon>
    </lineage>
</organism>
<evidence type="ECO:0000313" key="1">
    <source>
        <dbReference type="EMBL" id="QJA86201.1"/>
    </source>
</evidence>
<sequence length="66" mass="7169">MDRIASFTSYYSSEVSDMADDGVNGLPIICMTAVANPDGTHTLYVAYREPDEPAKEAVLSGHMEVE</sequence>
<protein>
    <submittedName>
        <fullName evidence="1">Uncharacterized protein</fullName>
    </submittedName>
</protein>